<proteinExistence type="predicted"/>
<evidence type="ECO:0000313" key="2">
    <source>
        <dbReference type="Proteomes" id="UP001478862"/>
    </source>
</evidence>
<dbReference type="Proteomes" id="UP001478862">
    <property type="component" value="Unassembled WGS sequence"/>
</dbReference>
<protein>
    <recommendedName>
        <fullName evidence="3">Transcriptional regulator</fullName>
    </recommendedName>
</protein>
<keyword evidence="2" id="KW-1185">Reference proteome</keyword>
<dbReference type="EMBL" id="JBEGDG010000002">
    <property type="protein sequence ID" value="MEQ6353937.1"/>
    <property type="molecule type" value="Genomic_DNA"/>
</dbReference>
<comment type="caution">
    <text evidence="1">The sequence shown here is derived from an EMBL/GenBank/DDBJ whole genome shotgun (WGS) entry which is preliminary data.</text>
</comment>
<organism evidence="1 2">
    <name type="scientific">Lysinibacillus zambalensis</name>
    <dbReference type="NCBI Taxonomy" id="3160866"/>
    <lineage>
        <taxon>Bacteria</taxon>
        <taxon>Bacillati</taxon>
        <taxon>Bacillota</taxon>
        <taxon>Bacilli</taxon>
        <taxon>Bacillales</taxon>
        <taxon>Bacillaceae</taxon>
        <taxon>Lysinibacillus</taxon>
    </lineage>
</organism>
<evidence type="ECO:0008006" key="3">
    <source>
        <dbReference type="Google" id="ProtNLM"/>
    </source>
</evidence>
<sequence>MSTETYLYLCKECGLTHEDLETMTIGMTLDFIDEYLEKKNPNKKEKKTVRKASQADFDSF</sequence>
<name>A0ABV1MN39_9BACI</name>
<accession>A0ABV1MN39</accession>
<reference evidence="1 2" key="1">
    <citation type="submission" date="2024-06" db="EMBL/GenBank/DDBJ databases">
        <title>Lysinibacillus zambalefons sp. nov., a Novel Firmicute Isolated from the Poon Bato Zambales Hyperalkaline Spring.</title>
        <authorList>
            <person name="Aja J.A."/>
            <person name="Lazaro J.E.H."/>
            <person name="Llorin L.D."/>
            <person name="Lim K.R."/>
            <person name="Teodosio J."/>
            <person name="Dalisay D.S."/>
        </authorList>
    </citation>
    <scope>NUCLEOTIDE SEQUENCE [LARGE SCALE GENOMIC DNA]</scope>
    <source>
        <strain evidence="1 2">M3</strain>
    </source>
</reference>
<gene>
    <name evidence="1" type="ORF">ABNX05_04855</name>
</gene>
<evidence type="ECO:0000313" key="1">
    <source>
        <dbReference type="EMBL" id="MEQ6353937.1"/>
    </source>
</evidence>